<dbReference type="AlphaFoldDB" id="A0A8J7SM97"/>
<reference evidence="1" key="1">
    <citation type="submission" date="2021-04" db="EMBL/GenBank/DDBJ databases">
        <authorList>
            <person name="Zhang D.-C."/>
        </authorList>
    </citation>
    <scope>NUCLEOTIDE SEQUENCE</scope>
    <source>
        <strain evidence="1">CGMCC 1.15697</strain>
    </source>
</reference>
<evidence type="ECO:0000313" key="1">
    <source>
        <dbReference type="EMBL" id="MBP5857268.1"/>
    </source>
</evidence>
<dbReference type="EMBL" id="JAGMWN010000004">
    <property type="protein sequence ID" value="MBP5857268.1"/>
    <property type="molecule type" value="Genomic_DNA"/>
</dbReference>
<accession>A0A8J7SM97</accession>
<keyword evidence="2" id="KW-1185">Reference proteome</keyword>
<gene>
    <name evidence="1" type="ORF">KAJ83_09630</name>
</gene>
<comment type="caution">
    <text evidence="1">The sequence shown here is derived from an EMBL/GenBank/DDBJ whole genome shotgun (WGS) entry which is preliminary data.</text>
</comment>
<proteinExistence type="predicted"/>
<evidence type="ECO:0000313" key="2">
    <source>
        <dbReference type="Proteomes" id="UP000672602"/>
    </source>
</evidence>
<protein>
    <submittedName>
        <fullName evidence="1">Uncharacterized protein</fullName>
    </submittedName>
</protein>
<dbReference type="Proteomes" id="UP000672602">
    <property type="component" value="Unassembled WGS sequence"/>
</dbReference>
<name>A0A8J7SM97_9PROT</name>
<sequence>MAHDPNCPECAVLRAWGRLVSRNDLEKGDPAHVTASFERFFDLTLSGLARIVARIPDPAAREMWAQRADACFRSHVATHASDRPWRTDQDTTTRH</sequence>
<dbReference type="RefSeq" id="WP_210681858.1">
    <property type="nucleotide sequence ID" value="NZ_JAGMWN010000004.1"/>
</dbReference>
<organism evidence="1 2">
    <name type="scientific">Marivibrio halodurans</name>
    <dbReference type="NCBI Taxonomy" id="2039722"/>
    <lineage>
        <taxon>Bacteria</taxon>
        <taxon>Pseudomonadati</taxon>
        <taxon>Pseudomonadota</taxon>
        <taxon>Alphaproteobacteria</taxon>
        <taxon>Rhodospirillales</taxon>
        <taxon>Rhodospirillaceae</taxon>
        <taxon>Marivibrio</taxon>
    </lineage>
</organism>